<dbReference type="EMBL" id="BSYO01000022">
    <property type="protein sequence ID" value="GMH20762.1"/>
    <property type="molecule type" value="Genomic_DNA"/>
</dbReference>
<protein>
    <recommendedName>
        <fullName evidence="11">Cytochrome P450</fullName>
    </recommendedName>
</protein>
<dbReference type="GO" id="GO:0005506">
    <property type="term" value="F:iron ion binding"/>
    <property type="evidence" value="ECO:0007669"/>
    <property type="project" value="InterPro"/>
</dbReference>
<feature type="transmembrane region" description="Helical" evidence="8">
    <location>
        <begin position="12"/>
        <end position="34"/>
    </location>
</feature>
<keyword evidence="8" id="KW-1133">Transmembrane helix</keyword>
<comment type="cofactor">
    <cofactor evidence="1 6">
        <name>heme</name>
        <dbReference type="ChEBI" id="CHEBI:30413"/>
    </cofactor>
</comment>
<keyword evidence="8" id="KW-0812">Transmembrane</keyword>
<dbReference type="PRINTS" id="PR00463">
    <property type="entry name" value="EP450I"/>
</dbReference>
<keyword evidence="6 7" id="KW-0349">Heme</keyword>
<feature type="binding site" description="axial binding residue" evidence="6">
    <location>
        <position position="475"/>
    </location>
    <ligand>
        <name>heme</name>
        <dbReference type="ChEBI" id="CHEBI:30413"/>
    </ligand>
    <ligandPart>
        <name>Fe</name>
        <dbReference type="ChEBI" id="CHEBI:18248"/>
    </ligandPart>
</feature>
<dbReference type="InterPro" id="IPR001128">
    <property type="entry name" value="Cyt_P450"/>
</dbReference>
<keyword evidence="3 6" id="KW-0479">Metal-binding</keyword>
<organism evidence="9 10">
    <name type="scientific">Nepenthes gracilis</name>
    <name type="common">Slender pitcher plant</name>
    <dbReference type="NCBI Taxonomy" id="150966"/>
    <lineage>
        <taxon>Eukaryota</taxon>
        <taxon>Viridiplantae</taxon>
        <taxon>Streptophyta</taxon>
        <taxon>Embryophyta</taxon>
        <taxon>Tracheophyta</taxon>
        <taxon>Spermatophyta</taxon>
        <taxon>Magnoliopsida</taxon>
        <taxon>eudicotyledons</taxon>
        <taxon>Gunneridae</taxon>
        <taxon>Pentapetalae</taxon>
        <taxon>Caryophyllales</taxon>
        <taxon>Nepenthaceae</taxon>
        <taxon>Nepenthes</taxon>
    </lineage>
</organism>
<dbReference type="CDD" id="cd11064">
    <property type="entry name" value="CYP86A"/>
    <property type="match status" value="1"/>
</dbReference>
<dbReference type="AlphaFoldDB" id="A0AAD3T2D8"/>
<proteinExistence type="inferred from homology"/>
<dbReference type="GO" id="GO:0016705">
    <property type="term" value="F:oxidoreductase activity, acting on paired donors, with incorporation or reduction of molecular oxygen"/>
    <property type="evidence" value="ECO:0007669"/>
    <property type="project" value="InterPro"/>
</dbReference>
<dbReference type="Gene3D" id="1.10.630.10">
    <property type="entry name" value="Cytochrome P450"/>
    <property type="match status" value="1"/>
</dbReference>
<evidence type="ECO:0000256" key="2">
    <source>
        <dbReference type="ARBA" id="ARBA00010617"/>
    </source>
</evidence>
<dbReference type="InterPro" id="IPR002401">
    <property type="entry name" value="Cyt_P450_E_grp-I"/>
</dbReference>
<dbReference type="InterPro" id="IPR017972">
    <property type="entry name" value="Cyt_P450_CS"/>
</dbReference>
<evidence type="ECO:0000256" key="1">
    <source>
        <dbReference type="ARBA" id="ARBA00001971"/>
    </source>
</evidence>
<keyword evidence="4 7" id="KW-0560">Oxidoreductase</keyword>
<dbReference type="InterPro" id="IPR036396">
    <property type="entry name" value="Cyt_P450_sf"/>
</dbReference>
<dbReference type="PANTHER" id="PTHR24296">
    <property type="entry name" value="CYTOCHROME P450"/>
    <property type="match status" value="1"/>
</dbReference>
<comment type="similarity">
    <text evidence="2 7">Belongs to the cytochrome P450 family.</text>
</comment>
<dbReference type="PRINTS" id="PR00385">
    <property type="entry name" value="P450"/>
</dbReference>
<evidence type="ECO:0000313" key="10">
    <source>
        <dbReference type="Proteomes" id="UP001279734"/>
    </source>
</evidence>
<evidence type="ECO:0000256" key="8">
    <source>
        <dbReference type="SAM" id="Phobius"/>
    </source>
</evidence>
<evidence type="ECO:0000313" key="9">
    <source>
        <dbReference type="EMBL" id="GMH20762.1"/>
    </source>
</evidence>
<reference evidence="9" key="1">
    <citation type="submission" date="2023-05" db="EMBL/GenBank/DDBJ databases">
        <title>Nepenthes gracilis genome sequencing.</title>
        <authorList>
            <person name="Fukushima K."/>
        </authorList>
    </citation>
    <scope>NUCLEOTIDE SEQUENCE</scope>
    <source>
        <strain evidence="9">SING2019-196</strain>
    </source>
</reference>
<dbReference type="GO" id="GO:0006629">
    <property type="term" value="P:lipid metabolic process"/>
    <property type="evidence" value="ECO:0007669"/>
    <property type="project" value="UniProtKB-ARBA"/>
</dbReference>
<dbReference type="PROSITE" id="PS00086">
    <property type="entry name" value="CYTOCHROME_P450"/>
    <property type="match status" value="1"/>
</dbReference>
<dbReference type="Pfam" id="PF00067">
    <property type="entry name" value="p450"/>
    <property type="match status" value="1"/>
</dbReference>
<evidence type="ECO:0008006" key="11">
    <source>
        <dbReference type="Google" id="ProtNLM"/>
    </source>
</evidence>
<dbReference type="Proteomes" id="UP001279734">
    <property type="component" value="Unassembled WGS sequence"/>
</dbReference>
<dbReference type="GO" id="GO:0004497">
    <property type="term" value="F:monooxygenase activity"/>
    <property type="evidence" value="ECO:0007669"/>
    <property type="project" value="UniProtKB-KW"/>
</dbReference>
<evidence type="ECO:0000256" key="3">
    <source>
        <dbReference type="ARBA" id="ARBA00022723"/>
    </source>
</evidence>
<name>A0AAD3T2D8_NEPGR</name>
<gene>
    <name evidence="9" type="ORF">Nepgr_022604</name>
</gene>
<evidence type="ECO:0000256" key="7">
    <source>
        <dbReference type="RuleBase" id="RU000461"/>
    </source>
</evidence>
<dbReference type="SUPFAM" id="SSF48264">
    <property type="entry name" value="Cytochrome P450"/>
    <property type="match status" value="1"/>
</dbReference>
<keyword evidence="8" id="KW-0472">Membrane</keyword>
<keyword evidence="10" id="KW-1185">Reference proteome</keyword>
<evidence type="ECO:0000256" key="4">
    <source>
        <dbReference type="ARBA" id="ARBA00023002"/>
    </source>
</evidence>
<evidence type="ECO:0000256" key="5">
    <source>
        <dbReference type="ARBA" id="ARBA00023004"/>
    </source>
</evidence>
<comment type="caution">
    <text evidence="9">The sequence shown here is derived from an EMBL/GenBank/DDBJ whole genome shotgun (WGS) entry which is preliminary data.</text>
</comment>
<evidence type="ECO:0000256" key="6">
    <source>
        <dbReference type="PIRSR" id="PIRSR602401-1"/>
    </source>
</evidence>
<sequence length="529" mass="61117">MENLLFFAIQCAYSYVHLTDIFLALFGLFIFSFVRQNLTRKGPTLWPIVGIVPSLVIHSRELHEWNTRALIKSGGTYYYKGVIVGSSRGVVTSDPIKIEYMLKTRFDNFPKGKHYREKFGDLLGDGIFNADGDIWKEQRRIATAVMHTSRFLEYSAEVMQDLVHKKLLPLIEMYVDSGDHCVDVQEWLLRFTFDNVCVVAFGVDPGCLALDLPEIPFAKAFEEAAEYSLLRVLLPSFVWKPMKFFNLWKEKRIKEAIGIVHEFADTTVKNRKADMISMPESSKNNQHDLLSGLIKTEEEDADFSHQEKKNHFSDKFLRDFCISFILAGRDTSSVALVWFFWLLHKNPDVEQKIFREIVEIVSGKYKQHEFKGVLFQMDELEKMVYLQAALSESMRLYPPVPIDLKEVQDNDVFPDGMKTHEGDLVFYHIFAMGRMESIWGKDCNEFKPDRWIKDGQFVSGNQFKYAVFNGGPRLCVGKKFAYLQMKMLAASILLRYKVVVAEGQVISPKITTTLYMKHGLLVTFQPRNE</sequence>
<dbReference type="GO" id="GO:0020037">
    <property type="term" value="F:heme binding"/>
    <property type="evidence" value="ECO:0007669"/>
    <property type="project" value="InterPro"/>
</dbReference>
<keyword evidence="5 6" id="KW-0408">Iron</keyword>
<accession>A0AAD3T2D8</accession>
<keyword evidence="7" id="KW-0503">Monooxygenase</keyword>